<evidence type="ECO:0000313" key="2">
    <source>
        <dbReference type="EMBL" id="MBK8572446.1"/>
    </source>
</evidence>
<keyword evidence="1" id="KW-0732">Signal</keyword>
<evidence type="ECO:0000256" key="1">
    <source>
        <dbReference type="SAM" id="SignalP"/>
    </source>
</evidence>
<organism evidence="2 3">
    <name type="scientific">Candidatus Geothrix odensensis</name>
    <dbReference type="NCBI Taxonomy" id="2954440"/>
    <lineage>
        <taxon>Bacteria</taxon>
        <taxon>Pseudomonadati</taxon>
        <taxon>Acidobacteriota</taxon>
        <taxon>Holophagae</taxon>
        <taxon>Holophagales</taxon>
        <taxon>Holophagaceae</taxon>
        <taxon>Geothrix</taxon>
    </lineage>
</organism>
<evidence type="ECO:0000313" key="3">
    <source>
        <dbReference type="Proteomes" id="UP000709959"/>
    </source>
</evidence>
<protein>
    <submittedName>
        <fullName evidence="2">SHOCT domain-containing protein</fullName>
    </submittedName>
</protein>
<feature type="chain" id="PRO_5037280104" evidence="1">
    <location>
        <begin position="23"/>
        <end position="272"/>
    </location>
</feature>
<comment type="caution">
    <text evidence="2">The sequence shown here is derived from an EMBL/GenBank/DDBJ whole genome shotgun (WGS) entry which is preliminary data.</text>
</comment>
<accession>A0A936F284</accession>
<feature type="signal peptide" evidence="1">
    <location>
        <begin position="1"/>
        <end position="22"/>
    </location>
</feature>
<reference evidence="2 3" key="1">
    <citation type="submission" date="2020-10" db="EMBL/GenBank/DDBJ databases">
        <title>Connecting structure to function with the recovery of over 1000 high-quality activated sludge metagenome-assembled genomes encoding full-length rRNA genes using long-read sequencing.</title>
        <authorList>
            <person name="Singleton C.M."/>
            <person name="Petriglieri F."/>
            <person name="Kristensen J.M."/>
            <person name="Kirkegaard R.H."/>
            <person name="Michaelsen T.Y."/>
            <person name="Andersen M.H."/>
            <person name="Karst S.M."/>
            <person name="Dueholm M.S."/>
            <person name="Nielsen P.H."/>
            <person name="Albertsen M."/>
        </authorList>
    </citation>
    <scope>NUCLEOTIDE SEQUENCE [LARGE SCALE GENOMIC DNA]</scope>
    <source>
        <strain evidence="2">OdNE_18-Q3-R46-58_MAXAC.008</strain>
    </source>
</reference>
<proteinExistence type="predicted"/>
<name>A0A936F284_9BACT</name>
<dbReference type="EMBL" id="JADKCH010000005">
    <property type="protein sequence ID" value="MBK8572446.1"/>
    <property type="molecule type" value="Genomic_DNA"/>
</dbReference>
<gene>
    <name evidence="2" type="ORF">IPN91_07290</name>
</gene>
<dbReference type="AlphaFoldDB" id="A0A936F284"/>
<sequence length="272" mass="28791">MRHRGWLLGTILAALAPVAVLASEPGQTQWRLANFTWLKLVPAEPGAPANAHPATLGDEALVAALGPVQASVEGQTIPLFAKDELKGLARPLREALALARPGDDLILLSTFKRSGGFMEMPVGLTARLFVADGALHLIVHDARLTFMDRYSADRTLPTFVYGSRAAASGVALEAPQATRRRADWLSFPLAPAPLPATAPATPAPAPATAVPPVAAPPKAAATAAPATAPAARDEAFYEAQAQRLRALKKLRDENLLSEAEYQEKRDAILKTL</sequence>
<dbReference type="Proteomes" id="UP000709959">
    <property type="component" value="Unassembled WGS sequence"/>
</dbReference>